<dbReference type="Pfam" id="PF00155">
    <property type="entry name" value="Aminotran_1_2"/>
    <property type="match status" value="1"/>
</dbReference>
<evidence type="ECO:0000256" key="3">
    <source>
        <dbReference type="ARBA" id="ARBA00012748"/>
    </source>
</evidence>
<evidence type="ECO:0000313" key="12">
    <source>
        <dbReference type="EMBL" id="KAG2494965.1"/>
    </source>
</evidence>
<evidence type="ECO:0000256" key="4">
    <source>
        <dbReference type="ARBA" id="ARBA00022576"/>
    </source>
</evidence>
<gene>
    <name evidence="12" type="ORF">HYH03_006899</name>
</gene>
<keyword evidence="5" id="KW-0028">Amino-acid biosynthesis</keyword>
<evidence type="ECO:0000259" key="11">
    <source>
        <dbReference type="Pfam" id="PF00155"/>
    </source>
</evidence>
<evidence type="ECO:0000256" key="7">
    <source>
        <dbReference type="ARBA" id="ARBA00022898"/>
    </source>
</evidence>
<comment type="catalytic activity">
    <reaction evidence="10">
        <text>L-histidinol phosphate + 2-oxoglutarate = 3-(imidazol-4-yl)-2-oxopropyl phosphate + L-glutamate</text>
        <dbReference type="Rhea" id="RHEA:23744"/>
        <dbReference type="ChEBI" id="CHEBI:16810"/>
        <dbReference type="ChEBI" id="CHEBI:29985"/>
        <dbReference type="ChEBI" id="CHEBI:57766"/>
        <dbReference type="ChEBI" id="CHEBI:57980"/>
        <dbReference type="EC" id="2.6.1.9"/>
    </reaction>
</comment>
<evidence type="ECO:0000256" key="6">
    <source>
        <dbReference type="ARBA" id="ARBA00022679"/>
    </source>
</evidence>
<keyword evidence="8" id="KW-0368">Histidine biosynthesis</keyword>
<dbReference type="InterPro" id="IPR004839">
    <property type="entry name" value="Aminotransferase_I/II_large"/>
</dbReference>
<evidence type="ECO:0000256" key="9">
    <source>
        <dbReference type="ARBA" id="ARBA00030262"/>
    </source>
</evidence>
<feature type="domain" description="Aminotransferase class I/classII large" evidence="11">
    <location>
        <begin position="46"/>
        <end position="370"/>
    </location>
</feature>
<evidence type="ECO:0000256" key="2">
    <source>
        <dbReference type="ARBA" id="ARBA00005011"/>
    </source>
</evidence>
<dbReference type="HAMAP" id="MF_01023">
    <property type="entry name" value="HisC_aminotrans_2"/>
    <property type="match status" value="1"/>
</dbReference>
<evidence type="ECO:0000256" key="10">
    <source>
        <dbReference type="ARBA" id="ARBA00047481"/>
    </source>
</evidence>
<dbReference type="Gene3D" id="3.40.640.10">
    <property type="entry name" value="Type I PLP-dependent aspartate aminotransferase-like (Major domain)"/>
    <property type="match status" value="1"/>
</dbReference>
<organism evidence="12 13">
    <name type="scientific">Edaphochlamys debaryana</name>
    <dbReference type="NCBI Taxonomy" id="47281"/>
    <lineage>
        <taxon>Eukaryota</taxon>
        <taxon>Viridiplantae</taxon>
        <taxon>Chlorophyta</taxon>
        <taxon>core chlorophytes</taxon>
        <taxon>Chlorophyceae</taxon>
        <taxon>CS clade</taxon>
        <taxon>Chlamydomonadales</taxon>
        <taxon>Chlamydomonadales incertae sedis</taxon>
        <taxon>Edaphochlamys</taxon>
    </lineage>
</organism>
<dbReference type="InterPro" id="IPR015421">
    <property type="entry name" value="PyrdxlP-dep_Trfase_major"/>
</dbReference>
<comment type="caution">
    <text evidence="12">The sequence shown here is derived from an EMBL/GenBank/DDBJ whole genome shotgun (WGS) entry which is preliminary data.</text>
</comment>
<dbReference type="EMBL" id="JAEHOE010000027">
    <property type="protein sequence ID" value="KAG2494965.1"/>
    <property type="molecule type" value="Genomic_DNA"/>
</dbReference>
<reference evidence="12" key="1">
    <citation type="journal article" date="2020" name="bioRxiv">
        <title>Comparative genomics of Chlamydomonas.</title>
        <authorList>
            <person name="Craig R.J."/>
            <person name="Hasan A.R."/>
            <person name="Ness R.W."/>
            <person name="Keightley P.D."/>
        </authorList>
    </citation>
    <scope>NUCLEOTIDE SEQUENCE</scope>
    <source>
        <strain evidence="12">CCAP 11/70</strain>
    </source>
</reference>
<keyword evidence="4" id="KW-0032">Aminotransferase</keyword>
<dbReference type="AlphaFoldDB" id="A0A836BZS3"/>
<keyword evidence="7" id="KW-0663">Pyridoxal phosphate</keyword>
<keyword evidence="6" id="KW-0808">Transferase</keyword>
<name>A0A836BZS3_9CHLO</name>
<dbReference type="GO" id="GO:0030170">
    <property type="term" value="F:pyridoxal phosphate binding"/>
    <property type="evidence" value="ECO:0007669"/>
    <property type="project" value="InterPro"/>
</dbReference>
<dbReference type="GO" id="GO:0004400">
    <property type="term" value="F:histidinol-phosphate transaminase activity"/>
    <property type="evidence" value="ECO:0007669"/>
    <property type="project" value="UniProtKB-EC"/>
</dbReference>
<comment type="cofactor">
    <cofactor evidence="1">
        <name>pyridoxal 5'-phosphate</name>
        <dbReference type="ChEBI" id="CHEBI:597326"/>
    </cofactor>
</comment>
<dbReference type="PANTHER" id="PTHR42885">
    <property type="entry name" value="HISTIDINOL-PHOSPHATE AMINOTRANSFERASE-RELATED"/>
    <property type="match status" value="1"/>
</dbReference>
<comment type="pathway">
    <text evidence="2">Amino-acid biosynthesis; L-histidine biosynthesis; L-histidine from 5-phospho-alpha-D-ribose 1-diphosphate: step 7/9.</text>
</comment>
<dbReference type="SUPFAM" id="SSF53383">
    <property type="entry name" value="PLP-dependent transferases"/>
    <property type="match status" value="1"/>
</dbReference>
<evidence type="ECO:0000256" key="5">
    <source>
        <dbReference type="ARBA" id="ARBA00022605"/>
    </source>
</evidence>
<evidence type="ECO:0000256" key="8">
    <source>
        <dbReference type="ARBA" id="ARBA00023102"/>
    </source>
</evidence>
<dbReference type="InterPro" id="IPR015424">
    <property type="entry name" value="PyrdxlP-dep_Trfase"/>
</dbReference>
<sequence length="373" mass="41403">MEPSTSAPAVTSSKQFLRKHMLKLAPYTPIEPFEVLSTRYGRKPEDIIKLDANENPYGPPPEVRQALGTMSFPHIYPDPETRALRQALAKMHNIPVEHLLVGCGADELIDLLMRCVLEPGDKIVDSPPTFTMYCFDADVNDARVVTVPRLEGFKIDVEGIKKAVAEHQPKVVFLTSPNNPDGSMIAEADLLAILALPVLVVLDEAYIEFSSEASRLDWVARYNNLVVLRTFSKSAALAGLRVGYGSFPLEMIEYMWRAKQPYNVSVAAEVAACAALTNMEYLNTVRDALVQERERLFALLKEVPFLEPYPSHANFILAKVTGGRDAKAVKDALASQHGIMVRHYAKKELSGYIRVSVGKPEHTDKLMAALKQL</sequence>
<dbReference type="NCBIfam" id="TIGR01141">
    <property type="entry name" value="hisC"/>
    <property type="match status" value="1"/>
</dbReference>
<protein>
    <recommendedName>
        <fullName evidence="3">histidinol-phosphate transaminase</fullName>
        <ecNumber evidence="3">2.6.1.9</ecNumber>
    </recommendedName>
    <alternativeName>
        <fullName evidence="9">Imidazole acetol-phosphate transaminase</fullName>
    </alternativeName>
</protein>
<dbReference type="PANTHER" id="PTHR42885:SF2">
    <property type="entry name" value="HISTIDINOL-PHOSPHATE AMINOTRANSFERASE"/>
    <property type="match status" value="1"/>
</dbReference>
<evidence type="ECO:0000313" key="13">
    <source>
        <dbReference type="Proteomes" id="UP000612055"/>
    </source>
</evidence>
<dbReference type="OrthoDB" id="2015537at2759"/>
<dbReference type="GO" id="GO:0000105">
    <property type="term" value="P:L-histidine biosynthetic process"/>
    <property type="evidence" value="ECO:0007669"/>
    <property type="project" value="UniProtKB-KW"/>
</dbReference>
<dbReference type="EC" id="2.6.1.9" evidence="3"/>
<evidence type="ECO:0000256" key="1">
    <source>
        <dbReference type="ARBA" id="ARBA00001933"/>
    </source>
</evidence>
<dbReference type="InterPro" id="IPR005861">
    <property type="entry name" value="HisP_aminotrans"/>
</dbReference>
<dbReference type="InterPro" id="IPR015422">
    <property type="entry name" value="PyrdxlP-dep_Trfase_small"/>
</dbReference>
<keyword evidence="13" id="KW-1185">Reference proteome</keyword>
<proteinExistence type="inferred from homology"/>
<dbReference type="Gene3D" id="3.90.1150.10">
    <property type="entry name" value="Aspartate Aminotransferase, domain 1"/>
    <property type="match status" value="1"/>
</dbReference>
<dbReference type="CDD" id="cd00609">
    <property type="entry name" value="AAT_like"/>
    <property type="match status" value="1"/>
</dbReference>
<dbReference type="Proteomes" id="UP000612055">
    <property type="component" value="Unassembled WGS sequence"/>
</dbReference>
<accession>A0A836BZS3</accession>